<dbReference type="PANTHER" id="PTHR42659">
    <property type="entry name" value="XANTHINE DEHYDROGENASE SUBUNIT C-RELATED"/>
    <property type="match status" value="1"/>
</dbReference>
<evidence type="ECO:0000313" key="4">
    <source>
        <dbReference type="EMBL" id="RXF72659.1"/>
    </source>
</evidence>
<dbReference type="InterPro" id="IPR036318">
    <property type="entry name" value="FAD-bd_PCMH-like_sf"/>
</dbReference>
<dbReference type="InterPro" id="IPR036683">
    <property type="entry name" value="CO_DH_flav_C_dom_sf"/>
</dbReference>
<evidence type="ECO:0000259" key="3">
    <source>
        <dbReference type="PROSITE" id="PS51387"/>
    </source>
</evidence>
<accession>A0A4Q0MI05</accession>
<dbReference type="InterPro" id="IPR016169">
    <property type="entry name" value="FAD-bd_PCMH_sub2"/>
</dbReference>
<gene>
    <name evidence="4" type="ORF">EK403_13915</name>
</gene>
<keyword evidence="5" id="KW-1185">Reference proteome</keyword>
<evidence type="ECO:0000256" key="1">
    <source>
        <dbReference type="ARBA" id="ARBA00022630"/>
    </source>
</evidence>
<dbReference type="Proteomes" id="UP000289708">
    <property type="component" value="Unassembled WGS sequence"/>
</dbReference>
<comment type="caution">
    <text evidence="4">The sequence shown here is derived from an EMBL/GenBank/DDBJ whole genome shotgun (WGS) entry which is preliminary data.</text>
</comment>
<dbReference type="SMART" id="SM01092">
    <property type="entry name" value="CO_deh_flav_C"/>
    <property type="match status" value="1"/>
</dbReference>
<dbReference type="InterPro" id="IPR005107">
    <property type="entry name" value="CO_DH_flav_C"/>
</dbReference>
<dbReference type="Pfam" id="PF03450">
    <property type="entry name" value="CO_deh_flav_C"/>
    <property type="match status" value="1"/>
</dbReference>
<dbReference type="InterPro" id="IPR016166">
    <property type="entry name" value="FAD-bd_PCMH"/>
</dbReference>
<dbReference type="GO" id="GO:0016491">
    <property type="term" value="F:oxidoreductase activity"/>
    <property type="evidence" value="ECO:0007669"/>
    <property type="project" value="InterPro"/>
</dbReference>
<dbReference type="EMBL" id="RYFI01000013">
    <property type="protein sequence ID" value="RXF72659.1"/>
    <property type="molecule type" value="Genomic_DNA"/>
</dbReference>
<evidence type="ECO:0000313" key="5">
    <source>
        <dbReference type="Proteomes" id="UP000289708"/>
    </source>
</evidence>
<name>A0A4Q0MI05_9HYPH</name>
<dbReference type="GO" id="GO:0071949">
    <property type="term" value="F:FAD binding"/>
    <property type="evidence" value="ECO:0007669"/>
    <property type="project" value="InterPro"/>
</dbReference>
<dbReference type="PROSITE" id="PS51387">
    <property type="entry name" value="FAD_PCMH"/>
    <property type="match status" value="1"/>
</dbReference>
<organism evidence="4 5">
    <name type="scientific">Hansschlegelia zhihuaiae</name>
    <dbReference type="NCBI Taxonomy" id="405005"/>
    <lineage>
        <taxon>Bacteria</taxon>
        <taxon>Pseudomonadati</taxon>
        <taxon>Pseudomonadota</taxon>
        <taxon>Alphaproteobacteria</taxon>
        <taxon>Hyphomicrobiales</taxon>
        <taxon>Methylopilaceae</taxon>
        <taxon>Hansschlegelia</taxon>
    </lineage>
</organism>
<sequence length="307" mass="33308">MLTCDDYLIPTSLDDALELMTRHSGRQRIVAGATDILPWAREGRAGDVHVEHLIDISKVAELNEVSFGKGRVRLGAATPFQRFLDRDDLVKALPNMRHCAIWFADDQIRECATVGGNLANASPAADGTPPFLALDAEIELARREDGRTVRRRMPLSQFITGPGGNQLVTDELIVAIECDALPDYGGSFEKVGHRRSLVIAVACVSALVSIDRSGRHFDDVRLAVGGVGPKALRLADVEALLRGAPIEAGVIDEASRLPLDLVQSRTRQAYRREVFRGFVSRALAGAARDAGAEIDAVEAELEVHHHA</sequence>
<dbReference type="SUPFAM" id="SSF56176">
    <property type="entry name" value="FAD-binding/transporter-associated domain-like"/>
    <property type="match status" value="1"/>
</dbReference>
<dbReference type="Pfam" id="PF00941">
    <property type="entry name" value="FAD_binding_5"/>
    <property type="match status" value="1"/>
</dbReference>
<keyword evidence="2" id="KW-0274">FAD</keyword>
<dbReference type="PANTHER" id="PTHR42659:SF9">
    <property type="entry name" value="XANTHINE DEHYDROGENASE FAD-BINDING SUBUNIT XDHB-RELATED"/>
    <property type="match status" value="1"/>
</dbReference>
<dbReference type="InterPro" id="IPR051312">
    <property type="entry name" value="Diverse_Substr_Oxidored"/>
</dbReference>
<dbReference type="Gene3D" id="3.30.465.10">
    <property type="match status" value="1"/>
</dbReference>
<dbReference type="InterPro" id="IPR016167">
    <property type="entry name" value="FAD-bd_PCMH_sub1"/>
</dbReference>
<keyword evidence="1" id="KW-0285">Flavoprotein</keyword>
<protein>
    <submittedName>
        <fullName evidence="4">Molybdopterin dehydrogenase</fullName>
    </submittedName>
</protein>
<dbReference type="SUPFAM" id="SSF55447">
    <property type="entry name" value="CO dehydrogenase flavoprotein C-terminal domain-like"/>
    <property type="match status" value="1"/>
</dbReference>
<dbReference type="OrthoDB" id="9814706at2"/>
<dbReference type="InterPro" id="IPR002346">
    <property type="entry name" value="Mopterin_DH_FAD-bd"/>
</dbReference>
<dbReference type="RefSeq" id="WP_128778085.1">
    <property type="nucleotide sequence ID" value="NZ_RYFI01000013.1"/>
</dbReference>
<dbReference type="Gene3D" id="3.30.390.50">
    <property type="entry name" value="CO dehydrogenase flavoprotein, C-terminal domain"/>
    <property type="match status" value="1"/>
</dbReference>
<dbReference type="Gene3D" id="3.30.43.10">
    <property type="entry name" value="Uridine Diphospho-n-acetylenolpyruvylglucosamine Reductase, domain 2"/>
    <property type="match status" value="1"/>
</dbReference>
<dbReference type="AlphaFoldDB" id="A0A4Q0MI05"/>
<reference evidence="4 5" key="1">
    <citation type="submission" date="2018-12" db="EMBL/GenBank/DDBJ databases">
        <title>bacterium Hansschlegelia zhihuaiae S113.</title>
        <authorList>
            <person name="He J."/>
        </authorList>
    </citation>
    <scope>NUCLEOTIDE SEQUENCE [LARGE SCALE GENOMIC DNA]</scope>
    <source>
        <strain evidence="4 5">S 113</strain>
    </source>
</reference>
<feature type="domain" description="FAD-binding PCMH-type" evidence="3">
    <location>
        <begin position="1"/>
        <end position="183"/>
    </location>
</feature>
<proteinExistence type="predicted"/>
<evidence type="ECO:0000256" key="2">
    <source>
        <dbReference type="ARBA" id="ARBA00022827"/>
    </source>
</evidence>